<evidence type="ECO:0000256" key="2">
    <source>
        <dbReference type="ARBA" id="ARBA00007578"/>
    </source>
</evidence>
<dbReference type="Gene3D" id="3.40.50.10730">
    <property type="entry name" value="Urocanase like domains"/>
    <property type="match status" value="1"/>
</dbReference>
<comment type="function">
    <text evidence="9">Catalyzes the conversion of urocanate to 4-imidazolone-5-propionate.</text>
</comment>
<dbReference type="InterPro" id="IPR035085">
    <property type="entry name" value="Urocanase_Rossmann-like"/>
</dbReference>
<feature type="binding site" evidence="9">
    <location>
        <position position="500"/>
    </location>
    <ligand>
        <name>NAD(+)</name>
        <dbReference type="ChEBI" id="CHEBI:57540"/>
    </ligand>
</feature>
<evidence type="ECO:0000256" key="7">
    <source>
        <dbReference type="ARBA" id="ARBA00031640"/>
    </source>
</evidence>
<feature type="binding site" evidence="9">
    <location>
        <begin position="281"/>
        <end position="282"/>
    </location>
    <ligand>
        <name>NAD(+)</name>
        <dbReference type="ChEBI" id="CHEBI:57540"/>
    </ligand>
</feature>
<dbReference type="NCBIfam" id="NF003820">
    <property type="entry name" value="PRK05414.1"/>
    <property type="match status" value="1"/>
</dbReference>
<feature type="binding site" evidence="9">
    <location>
        <begin position="52"/>
        <end position="53"/>
    </location>
    <ligand>
        <name>NAD(+)</name>
        <dbReference type="ChEBI" id="CHEBI:57540"/>
    </ligand>
</feature>
<evidence type="ECO:0000256" key="6">
    <source>
        <dbReference type="ARBA" id="ARBA00023239"/>
    </source>
</evidence>
<feature type="binding site" evidence="9">
    <location>
        <position position="210"/>
    </location>
    <ligand>
        <name>NAD(+)</name>
        <dbReference type="ChEBI" id="CHEBI:57540"/>
    </ligand>
</feature>
<proteinExistence type="inferred from homology"/>
<evidence type="ECO:0000256" key="8">
    <source>
        <dbReference type="ARBA" id="ARBA00047623"/>
    </source>
</evidence>
<feature type="binding site" evidence="9">
    <location>
        <begin position="251"/>
        <end position="252"/>
    </location>
    <ligand>
        <name>NAD(+)</name>
        <dbReference type="ChEBI" id="CHEBI:57540"/>
    </ligand>
</feature>
<organism evidence="13 14">
    <name type="scientific">Leifsonia stereocauli</name>
    <dbReference type="NCBI Taxonomy" id="3134136"/>
    <lineage>
        <taxon>Bacteria</taxon>
        <taxon>Bacillati</taxon>
        <taxon>Actinomycetota</taxon>
        <taxon>Actinomycetes</taxon>
        <taxon>Micrococcales</taxon>
        <taxon>Microbacteriaceae</taxon>
        <taxon>Leifsonia</taxon>
    </lineage>
</organism>
<comment type="subcellular location">
    <subcellularLocation>
        <location evidence="9">Cytoplasm</location>
    </subcellularLocation>
</comment>
<keyword evidence="6 9" id="KW-0456">Lyase</keyword>
<feature type="active site" evidence="9">
    <location>
        <position position="418"/>
    </location>
</feature>
<feature type="binding site" evidence="9">
    <location>
        <position position="205"/>
    </location>
    <ligand>
        <name>NAD(+)</name>
        <dbReference type="ChEBI" id="CHEBI:57540"/>
    </ligand>
</feature>
<gene>
    <name evidence="9 13" type="primary">hutU</name>
    <name evidence="13" type="ORF">WJX64_14505</name>
</gene>
<dbReference type="GO" id="GO:0016153">
    <property type="term" value="F:urocanate hydratase activity"/>
    <property type="evidence" value="ECO:0007669"/>
    <property type="project" value="UniProtKB-EC"/>
</dbReference>
<dbReference type="EC" id="4.2.1.49" evidence="3 9"/>
<comment type="similarity">
    <text evidence="2 9">Belongs to the urocanase family.</text>
</comment>
<evidence type="ECO:0000313" key="13">
    <source>
        <dbReference type="EMBL" id="MEN1947766.1"/>
    </source>
</evidence>
<dbReference type="InterPro" id="IPR023636">
    <property type="entry name" value="Urocanase_CS"/>
</dbReference>
<feature type="domain" description="Urocanase N-terminal" evidence="11">
    <location>
        <begin position="11"/>
        <end position="137"/>
    </location>
</feature>
<comment type="pathway">
    <text evidence="1 9">Amino-acid degradation; L-histidine degradation into L-glutamate; N-formimidoyl-L-glutamate from L-histidine: step 2/3.</text>
</comment>
<evidence type="ECO:0000256" key="5">
    <source>
        <dbReference type="ARBA" id="ARBA00023027"/>
    </source>
</evidence>
<dbReference type="EMBL" id="JBCLVG010000003">
    <property type="protein sequence ID" value="MEN1947766.1"/>
    <property type="molecule type" value="Genomic_DNA"/>
</dbReference>
<evidence type="ECO:0000256" key="1">
    <source>
        <dbReference type="ARBA" id="ARBA00004794"/>
    </source>
</evidence>
<dbReference type="InterPro" id="IPR035401">
    <property type="entry name" value="Urocanase_C"/>
</dbReference>
<evidence type="ECO:0000313" key="14">
    <source>
        <dbReference type="Proteomes" id="UP001425155"/>
    </source>
</evidence>
<accession>A0ABU9W700</accession>
<dbReference type="RefSeq" id="WP_342115342.1">
    <property type="nucleotide sequence ID" value="NZ_JBCAUN010000003.1"/>
</dbReference>
<dbReference type="Pfam" id="PF17391">
    <property type="entry name" value="Urocanase_N"/>
    <property type="match status" value="1"/>
</dbReference>
<evidence type="ECO:0000256" key="4">
    <source>
        <dbReference type="ARBA" id="ARBA00022808"/>
    </source>
</evidence>
<comment type="caution">
    <text evidence="13">The sequence shown here is derived from an EMBL/GenBank/DDBJ whole genome shotgun (WGS) entry which is preliminary data.</text>
</comment>
<keyword evidence="9" id="KW-0963">Cytoplasm</keyword>
<sequence>MTDAPTVARTVRASRGTTLTAKSWQTEAPLRMLMNNLDPEVAERPEDLIVYGGTGKAARSWEAYDAIVRTLEGLESDETLLVQSGKPVGVFRTHEWAPRVLIANSNLVGDWATWPEFRRLEALGLTMYGQMTAGSWIYIGTQGILQGTYETFGAVARKFAATGATCEHGDGTLAGTLTLTGGCGGMGGAQPLAVTMNDGVVLIVDVDESRLARRVEHGYLDEYTADLDAAVERVLAAKASRTPLSVGVVGNAATVFTELLERGVPIDIVTDQTSAHDPLHYLPEGVTVEEWHELAASDPEAFTERSRASMAKQVAAMVGFQDAGAEVFDYGNSIRREAELGGYERAFEFPGFVPAYIRPLFAEGKGPFRWAALSGDPADIAATDRAILELFPEDEHLRRWITKAGEKVHFEGLPARICWLGYKERHLAGLKFNEMVASGELSAPVVIGRDHLDSGSVASPYRETEAMADGSDAIADWPLLNALLNTASGATWVSIHHGGGVGIGRSIHAGQAIVADGTPLAAEKIERVLVNDPGTGVMRHVDAGYDRAREVAHERGLRIPMEE</sequence>
<dbReference type="Proteomes" id="UP001425155">
    <property type="component" value="Unassembled WGS sequence"/>
</dbReference>
<keyword evidence="5 9" id="KW-0520">NAD</keyword>
<dbReference type="InterPro" id="IPR038364">
    <property type="entry name" value="Urocanase_central_sf"/>
</dbReference>
<dbReference type="PIRSF" id="PIRSF001423">
    <property type="entry name" value="Urocanate_hydrat"/>
    <property type="match status" value="1"/>
</dbReference>
<dbReference type="SUPFAM" id="SSF111326">
    <property type="entry name" value="Urocanase"/>
    <property type="match status" value="1"/>
</dbReference>
<dbReference type="Pfam" id="PF17392">
    <property type="entry name" value="Urocanase_C"/>
    <property type="match status" value="1"/>
</dbReference>
<dbReference type="Pfam" id="PF01175">
    <property type="entry name" value="Urocanase"/>
    <property type="match status" value="1"/>
</dbReference>
<feature type="domain" description="Urocanase C-terminal" evidence="12">
    <location>
        <begin position="359"/>
        <end position="553"/>
    </location>
</feature>
<feature type="binding site" evidence="9">
    <location>
        <position position="130"/>
    </location>
    <ligand>
        <name>NAD(+)</name>
        <dbReference type="ChEBI" id="CHEBI:57540"/>
    </ligand>
</feature>
<dbReference type="InterPro" id="IPR036190">
    <property type="entry name" value="Urocanase_sf"/>
</dbReference>
<comment type="catalytic activity">
    <reaction evidence="8 9">
        <text>4-imidazolone-5-propanoate = trans-urocanate + H2O</text>
        <dbReference type="Rhea" id="RHEA:13101"/>
        <dbReference type="ChEBI" id="CHEBI:15377"/>
        <dbReference type="ChEBI" id="CHEBI:17771"/>
        <dbReference type="ChEBI" id="CHEBI:77893"/>
        <dbReference type="EC" id="4.2.1.49"/>
    </reaction>
</comment>
<evidence type="ECO:0000259" key="10">
    <source>
        <dbReference type="Pfam" id="PF01175"/>
    </source>
</evidence>
<evidence type="ECO:0000259" key="12">
    <source>
        <dbReference type="Pfam" id="PF17392"/>
    </source>
</evidence>
<evidence type="ECO:0000256" key="9">
    <source>
        <dbReference type="HAMAP-Rule" id="MF_00577"/>
    </source>
</evidence>
<keyword evidence="4 9" id="KW-0369">Histidine metabolism</keyword>
<feature type="binding site" evidence="9">
    <location>
        <begin position="185"/>
        <end position="187"/>
    </location>
    <ligand>
        <name>NAD(+)</name>
        <dbReference type="ChEBI" id="CHEBI:57540"/>
    </ligand>
</feature>
<feature type="domain" description="Urocanase Rossmann-like" evidence="10">
    <location>
        <begin position="140"/>
        <end position="356"/>
    </location>
</feature>
<protein>
    <recommendedName>
        <fullName evidence="3 9">Urocanate hydratase</fullName>
        <shortName evidence="9">Urocanase</shortName>
        <ecNumber evidence="3 9">4.2.1.49</ecNumber>
    </recommendedName>
    <alternativeName>
        <fullName evidence="7 9">Imidazolonepropionate hydrolase</fullName>
    </alternativeName>
</protein>
<comment type="cofactor">
    <cofactor evidence="9">
        <name>NAD(+)</name>
        <dbReference type="ChEBI" id="CHEBI:57540"/>
    </cofactor>
    <text evidence="9">Binds 1 NAD(+) per subunit.</text>
</comment>
<evidence type="ECO:0000259" key="11">
    <source>
        <dbReference type="Pfam" id="PF17391"/>
    </source>
</evidence>
<name>A0ABU9W700_9MICO</name>
<dbReference type="NCBIfam" id="TIGR01228">
    <property type="entry name" value="hutU"/>
    <property type="match status" value="1"/>
</dbReference>
<dbReference type="PROSITE" id="PS01233">
    <property type="entry name" value="UROCANASE"/>
    <property type="match status" value="1"/>
</dbReference>
<dbReference type="PANTHER" id="PTHR12216:SF4">
    <property type="entry name" value="UROCANATE HYDRATASE"/>
    <property type="match status" value="1"/>
</dbReference>
<dbReference type="InterPro" id="IPR023637">
    <property type="entry name" value="Urocanase-like"/>
</dbReference>
<feature type="binding site" evidence="9">
    <location>
        <position position="330"/>
    </location>
    <ligand>
        <name>NAD(+)</name>
        <dbReference type="ChEBI" id="CHEBI:57540"/>
    </ligand>
</feature>
<dbReference type="HAMAP" id="MF_00577">
    <property type="entry name" value="HutU"/>
    <property type="match status" value="1"/>
</dbReference>
<dbReference type="Gene3D" id="3.40.1770.10">
    <property type="entry name" value="Urocanase superfamily"/>
    <property type="match status" value="1"/>
</dbReference>
<dbReference type="PANTHER" id="PTHR12216">
    <property type="entry name" value="UROCANATE HYDRATASE"/>
    <property type="match status" value="1"/>
</dbReference>
<feature type="binding site" evidence="9">
    <location>
        <begin position="272"/>
        <end position="276"/>
    </location>
    <ligand>
        <name>NAD(+)</name>
        <dbReference type="ChEBI" id="CHEBI:57540"/>
    </ligand>
</feature>
<keyword evidence="14" id="KW-1185">Reference proteome</keyword>
<dbReference type="InterPro" id="IPR055351">
    <property type="entry name" value="Urocanase"/>
</dbReference>
<dbReference type="InterPro" id="IPR035400">
    <property type="entry name" value="Urocanase_N"/>
</dbReference>
<reference evidence="13 14" key="1">
    <citation type="submission" date="2024-03" db="EMBL/GenBank/DDBJ databases">
        <title>YIM 134122 draft genome.</title>
        <authorList>
            <person name="Zuo S."/>
            <person name="Xiong L."/>
        </authorList>
    </citation>
    <scope>NUCLEOTIDE SEQUENCE [LARGE SCALE GENOMIC DNA]</scope>
    <source>
        <strain evidence="13 14">YIM 134122</strain>
    </source>
</reference>
<evidence type="ECO:0000256" key="3">
    <source>
        <dbReference type="ARBA" id="ARBA00011992"/>
    </source>
</evidence>